<dbReference type="PANTHER" id="PTHR13061:SF29">
    <property type="entry name" value="GAMMA CARBONIC ANHYDRASE-LIKE 1, MITOCHONDRIAL-RELATED"/>
    <property type="match status" value="1"/>
</dbReference>
<dbReference type="Proteomes" id="UP000466864">
    <property type="component" value="Unassembled WGS sequence"/>
</dbReference>
<dbReference type="AlphaFoldDB" id="A0A7X2P819"/>
<dbReference type="InterPro" id="IPR001451">
    <property type="entry name" value="Hexapep"/>
</dbReference>
<proteinExistence type="predicted"/>
<dbReference type="PANTHER" id="PTHR13061">
    <property type="entry name" value="DYNACTIN SUBUNIT P25"/>
    <property type="match status" value="1"/>
</dbReference>
<accession>A0A7X2P819</accession>
<dbReference type="InterPro" id="IPR047324">
    <property type="entry name" value="LbH_gamma_CA-like"/>
</dbReference>
<dbReference type="InterPro" id="IPR011004">
    <property type="entry name" value="Trimer_LpxA-like_sf"/>
</dbReference>
<keyword evidence="2" id="KW-1185">Reference proteome</keyword>
<dbReference type="Gene3D" id="2.160.10.10">
    <property type="entry name" value="Hexapeptide repeat proteins"/>
    <property type="match status" value="1"/>
</dbReference>
<evidence type="ECO:0000313" key="1">
    <source>
        <dbReference type="EMBL" id="MST81403.1"/>
    </source>
</evidence>
<protein>
    <submittedName>
        <fullName evidence="1">Gamma carbonic anhydrase family protein</fullName>
    </submittedName>
</protein>
<evidence type="ECO:0000313" key="2">
    <source>
        <dbReference type="Proteomes" id="UP000466864"/>
    </source>
</evidence>
<reference evidence="1 2" key="1">
    <citation type="submission" date="2019-08" db="EMBL/GenBank/DDBJ databases">
        <title>In-depth cultivation of the pig gut microbiome towards novel bacterial diversity and tailored functional studies.</title>
        <authorList>
            <person name="Wylensek D."/>
            <person name="Hitch T.C.A."/>
            <person name="Clavel T."/>
        </authorList>
    </citation>
    <scope>NUCLEOTIDE SEQUENCE [LARGE SCALE GENOMIC DNA]</scope>
    <source>
        <strain evidence="1 2">Oil+RF-744-WCA-WT-13</strain>
    </source>
</reference>
<dbReference type="EMBL" id="VUMV01000002">
    <property type="protein sequence ID" value="MST81403.1"/>
    <property type="molecule type" value="Genomic_DNA"/>
</dbReference>
<dbReference type="SUPFAM" id="SSF51161">
    <property type="entry name" value="Trimeric LpxA-like enzymes"/>
    <property type="match status" value="1"/>
</dbReference>
<comment type="caution">
    <text evidence="1">The sequence shown here is derived from an EMBL/GenBank/DDBJ whole genome shotgun (WGS) entry which is preliminary data.</text>
</comment>
<organism evidence="1 2">
    <name type="scientific">Bilifractor porci</name>
    <dbReference type="NCBI Taxonomy" id="2606636"/>
    <lineage>
        <taxon>Bacteria</taxon>
        <taxon>Bacillati</taxon>
        <taxon>Bacillota</taxon>
        <taxon>Clostridia</taxon>
        <taxon>Lachnospirales</taxon>
        <taxon>Lachnospiraceae</taxon>
        <taxon>Bilifractor</taxon>
    </lineage>
</organism>
<dbReference type="Pfam" id="PF00132">
    <property type="entry name" value="Hexapep"/>
    <property type="match status" value="1"/>
</dbReference>
<dbReference type="RefSeq" id="WP_154457212.1">
    <property type="nucleotide sequence ID" value="NZ_VUMV01000002.1"/>
</dbReference>
<dbReference type="InterPro" id="IPR050484">
    <property type="entry name" value="Transf_Hexapept/Carb_Anhydrase"/>
</dbReference>
<dbReference type="CDD" id="cd04645">
    <property type="entry name" value="LbH_gamma_CA_like"/>
    <property type="match status" value="1"/>
</dbReference>
<sequence length="159" mass="16825">MREKNYYRTEGCYLSGDVTVGDDSNFWYGAVVRGDAAPVSIGKRTNVQDNAVIHGSIGHPVRVGDGVTVGHSAIVHGCTVGDNTLIGMGAIVLDDAVIGKNCIIGAGSLVAGGTVVPDGSIWFGAPARFHRQMREKDIDANRKNADHYVKMAAEHIAPH</sequence>
<gene>
    <name evidence="1" type="ORF">FYJ60_03600</name>
</gene>
<name>A0A7X2P819_9FIRM</name>